<name>A0A1L2CUR4_9CAUD</name>
<protein>
    <submittedName>
        <fullName evidence="1">Uncharacterized protein</fullName>
    </submittedName>
</protein>
<evidence type="ECO:0000313" key="2">
    <source>
        <dbReference type="Proteomes" id="UP000223891"/>
    </source>
</evidence>
<reference evidence="2" key="1">
    <citation type="submission" date="2016-01" db="EMBL/GenBank/DDBJ databases">
        <title>Isolation and Characterization of Enterobacteria phage CBB.</title>
        <authorList>
            <person name="Buttimer C.T.H."/>
            <person name="Hendrix H."/>
            <person name="Alexandre H."/>
            <person name="O'Mahony J."/>
            <person name="Lavigne R."/>
            <person name="Coffey A."/>
        </authorList>
    </citation>
    <scope>NUCLEOTIDE SEQUENCE [LARGE SCALE GENOMIC DNA]</scope>
</reference>
<sequence>MKRQDSSDINAYILDEDTHYKVNKSHFTLGERNIRDMHQRHQERLKKVQELAKQLGVEYEPCLPSANEVITHTELVQKYYQNKELYDSVLEKVLSVCTPEEVLKYIDEQLNSPK</sequence>
<proteinExistence type="predicted"/>
<dbReference type="Proteomes" id="UP000223891">
    <property type="component" value="Segment"/>
</dbReference>
<evidence type="ECO:0000313" key="1">
    <source>
        <dbReference type="EMBL" id="AMM43761.1"/>
    </source>
</evidence>
<organism evidence="1 2">
    <name type="scientific">Pectobacterium phage vB_PcaM_CBB</name>
    <dbReference type="NCBI Taxonomy" id="2772511"/>
    <lineage>
        <taxon>Viruses</taxon>
        <taxon>Duplodnaviria</taxon>
        <taxon>Heunggongvirae</taxon>
        <taxon>Uroviricota</taxon>
        <taxon>Caudoviricetes</taxon>
        <taxon>Mimasvirus</taxon>
        <taxon>Mimasvirus CBB</taxon>
    </lineage>
</organism>
<accession>A0A1L2CUR4</accession>
<keyword evidence="2" id="KW-1185">Reference proteome</keyword>
<dbReference type="EMBL" id="KU574722">
    <property type="protein sequence ID" value="AMM43761.1"/>
    <property type="molecule type" value="Genomic_DNA"/>
</dbReference>
<gene>
    <name evidence="1" type="ORF">CBB_196</name>
</gene>